<evidence type="ECO:0000256" key="1">
    <source>
        <dbReference type="SAM" id="MobiDB-lite"/>
    </source>
</evidence>
<dbReference type="Pfam" id="PF13539">
    <property type="entry name" value="Peptidase_M15_4"/>
    <property type="match status" value="1"/>
</dbReference>
<protein>
    <recommendedName>
        <fullName evidence="2">Peptidase M15C domain-containing protein</fullName>
    </recommendedName>
</protein>
<dbReference type="GO" id="GO:0008233">
    <property type="term" value="F:peptidase activity"/>
    <property type="evidence" value="ECO:0007669"/>
    <property type="project" value="InterPro"/>
</dbReference>
<name>A0A316TBT3_9ACTN</name>
<evidence type="ECO:0000313" key="4">
    <source>
        <dbReference type="Proteomes" id="UP000245507"/>
    </source>
</evidence>
<evidence type="ECO:0000313" key="3">
    <source>
        <dbReference type="EMBL" id="PWN00971.1"/>
    </source>
</evidence>
<gene>
    <name evidence="3" type="ORF">DJ010_21010</name>
</gene>
<feature type="region of interest" description="Disordered" evidence="1">
    <location>
        <begin position="1"/>
        <end position="23"/>
    </location>
</feature>
<accession>A0A316TBT3</accession>
<feature type="compositionally biased region" description="Basic residues" evidence="1">
    <location>
        <begin position="1"/>
        <end position="10"/>
    </location>
</feature>
<keyword evidence="4" id="KW-1185">Reference proteome</keyword>
<evidence type="ECO:0000259" key="2">
    <source>
        <dbReference type="Pfam" id="PF13539"/>
    </source>
</evidence>
<dbReference type="EMBL" id="QGDD01000013">
    <property type="protein sequence ID" value="PWN00971.1"/>
    <property type="molecule type" value="Genomic_DNA"/>
</dbReference>
<sequence>MPRGAPRPRRSLPPQKHAVGKGANAKISRIPGGVWRQMTGRSWHAGCPVGRAGLRLVRVNYWDYTGYRRRGEVVVASGVARQVAGALKAMYAAELPIRSMYRVDRFGWSARLHGADDYASMSAGNTSAFNCREVVGRPGVRSPHSYGRSLDINPWENPYRSPRGVFPNTWWLSRSHPEVAWRSRSHRVVQIMAGHGLRWTYGLQDIHHFDAVPRGGRMIALPRGCADVVCH</sequence>
<comment type="caution">
    <text evidence="3">The sequence shown here is derived from an EMBL/GenBank/DDBJ whole genome shotgun (WGS) entry which is preliminary data.</text>
</comment>
<dbReference type="SUPFAM" id="SSF55166">
    <property type="entry name" value="Hedgehog/DD-peptidase"/>
    <property type="match status" value="1"/>
</dbReference>
<organism evidence="3 4">
    <name type="scientific">Nocardioides silvaticus</name>
    <dbReference type="NCBI Taxonomy" id="2201891"/>
    <lineage>
        <taxon>Bacteria</taxon>
        <taxon>Bacillati</taxon>
        <taxon>Actinomycetota</taxon>
        <taxon>Actinomycetes</taxon>
        <taxon>Propionibacteriales</taxon>
        <taxon>Nocardioidaceae</taxon>
        <taxon>Nocardioides</taxon>
    </lineage>
</organism>
<dbReference type="InterPro" id="IPR039561">
    <property type="entry name" value="Peptidase_M15C"/>
</dbReference>
<dbReference type="Gene3D" id="3.30.1380.10">
    <property type="match status" value="1"/>
</dbReference>
<dbReference type="Proteomes" id="UP000245507">
    <property type="component" value="Unassembled WGS sequence"/>
</dbReference>
<dbReference type="InterPro" id="IPR009045">
    <property type="entry name" value="Zn_M74/Hedgehog-like"/>
</dbReference>
<dbReference type="AlphaFoldDB" id="A0A316TBT3"/>
<reference evidence="3 4" key="1">
    <citation type="submission" date="2018-05" db="EMBL/GenBank/DDBJ databases">
        <title>Nocardioides silvaticus genome.</title>
        <authorList>
            <person name="Li C."/>
            <person name="Wang G."/>
        </authorList>
    </citation>
    <scope>NUCLEOTIDE SEQUENCE [LARGE SCALE GENOMIC DNA]</scope>
    <source>
        <strain evidence="3 4">CCTCC AB 2018079</strain>
    </source>
</reference>
<feature type="domain" description="Peptidase M15C" evidence="2">
    <location>
        <begin position="137"/>
        <end position="210"/>
    </location>
</feature>
<proteinExistence type="predicted"/>